<evidence type="ECO:0000259" key="2">
    <source>
        <dbReference type="PROSITE" id="PS50994"/>
    </source>
</evidence>
<dbReference type="Proteomes" id="UP000015241">
    <property type="component" value="Unassembled WGS sequence"/>
</dbReference>
<keyword evidence="4" id="KW-1185">Reference proteome</keyword>
<name>S8FNQ3_FOMSC</name>
<dbReference type="InterPro" id="IPR012337">
    <property type="entry name" value="RNaseH-like_sf"/>
</dbReference>
<dbReference type="STRING" id="743788.S8FNQ3"/>
<dbReference type="EMBL" id="KE504133">
    <property type="protein sequence ID" value="EPT02901.1"/>
    <property type="molecule type" value="Genomic_DNA"/>
</dbReference>
<dbReference type="PANTHER" id="PTHR48475:SF1">
    <property type="entry name" value="RNASE H TYPE-1 DOMAIN-CONTAINING PROTEIN"/>
    <property type="match status" value="1"/>
</dbReference>
<dbReference type="PROSITE" id="PS50994">
    <property type="entry name" value="INTEGRASE"/>
    <property type="match status" value="1"/>
</dbReference>
<dbReference type="GO" id="GO:0003723">
    <property type="term" value="F:RNA binding"/>
    <property type="evidence" value="ECO:0007669"/>
    <property type="project" value="UniProtKB-KW"/>
</dbReference>
<sequence>WLGKRYGIRHIRISPYNSQANGIVERRHFDVREAAMKMCGGNESKWSSVMDAVFWAERVTIQKSTGMSPYKIVHGVEPTLPFDLAEATYLGEEVDGMVSHEELIGAL</sequence>
<organism evidence="3 4">
    <name type="scientific">Fomitopsis schrenkii</name>
    <name type="common">Brown rot fungus</name>
    <dbReference type="NCBI Taxonomy" id="2126942"/>
    <lineage>
        <taxon>Eukaryota</taxon>
        <taxon>Fungi</taxon>
        <taxon>Dikarya</taxon>
        <taxon>Basidiomycota</taxon>
        <taxon>Agaricomycotina</taxon>
        <taxon>Agaricomycetes</taxon>
        <taxon>Polyporales</taxon>
        <taxon>Fomitopsis</taxon>
    </lineage>
</organism>
<evidence type="ECO:0000313" key="3">
    <source>
        <dbReference type="EMBL" id="EPT02901.1"/>
    </source>
</evidence>
<dbReference type="InterPro" id="IPR001584">
    <property type="entry name" value="Integrase_cat-core"/>
</dbReference>
<dbReference type="SUPFAM" id="SSF53098">
    <property type="entry name" value="Ribonuclease H-like"/>
    <property type="match status" value="1"/>
</dbReference>
<reference evidence="3 4" key="1">
    <citation type="journal article" date="2012" name="Science">
        <title>The Paleozoic origin of enzymatic lignin decomposition reconstructed from 31 fungal genomes.</title>
        <authorList>
            <person name="Floudas D."/>
            <person name="Binder M."/>
            <person name="Riley R."/>
            <person name="Barry K."/>
            <person name="Blanchette R.A."/>
            <person name="Henrissat B."/>
            <person name="Martinez A.T."/>
            <person name="Otillar R."/>
            <person name="Spatafora J.W."/>
            <person name="Yadav J.S."/>
            <person name="Aerts A."/>
            <person name="Benoit I."/>
            <person name="Boyd A."/>
            <person name="Carlson A."/>
            <person name="Copeland A."/>
            <person name="Coutinho P.M."/>
            <person name="de Vries R.P."/>
            <person name="Ferreira P."/>
            <person name="Findley K."/>
            <person name="Foster B."/>
            <person name="Gaskell J."/>
            <person name="Glotzer D."/>
            <person name="Gorecki P."/>
            <person name="Heitman J."/>
            <person name="Hesse C."/>
            <person name="Hori C."/>
            <person name="Igarashi K."/>
            <person name="Jurgens J.A."/>
            <person name="Kallen N."/>
            <person name="Kersten P."/>
            <person name="Kohler A."/>
            <person name="Kuees U."/>
            <person name="Kumar T.K.A."/>
            <person name="Kuo A."/>
            <person name="LaButti K."/>
            <person name="Larrondo L.F."/>
            <person name="Lindquist E."/>
            <person name="Ling A."/>
            <person name="Lombard V."/>
            <person name="Lucas S."/>
            <person name="Lundell T."/>
            <person name="Martin R."/>
            <person name="McLaughlin D.J."/>
            <person name="Morgenstern I."/>
            <person name="Morin E."/>
            <person name="Murat C."/>
            <person name="Nagy L.G."/>
            <person name="Nolan M."/>
            <person name="Ohm R.A."/>
            <person name="Patyshakuliyeva A."/>
            <person name="Rokas A."/>
            <person name="Ruiz-Duenas F.J."/>
            <person name="Sabat G."/>
            <person name="Salamov A."/>
            <person name="Samejima M."/>
            <person name="Schmutz J."/>
            <person name="Slot J.C."/>
            <person name="St John F."/>
            <person name="Stenlid J."/>
            <person name="Sun H."/>
            <person name="Sun S."/>
            <person name="Syed K."/>
            <person name="Tsang A."/>
            <person name="Wiebenga A."/>
            <person name="Young D."/>
            <person name="Pisabarro A."/>
            <person name="Eastwood D.C."/>
            <person name="Martin F."/>
            <person name="Cullen D."/>
            <person name="Grigoriev I.V."/>
            <person name="Hibbett D.S."/>
        </authorList>
    </citation>
    <scope>NUCLEOTIDE SEQUENCE</scope>
    <source>
        <strain evidence="4">FP-58527</strain>
    </source>
</reference>
<dbReference type="eggNOG" id="KOG0017">
    <property type="taxonomic scope" value="Eukaryota"/>
</dbReference>
<protein>
    <recommendedName>
        <fullName evidence="2">Integrase catalytic domain-containing protein</fullName>
    </recommendedName>
</protein>
<dbReference type="InParanoid" id="S8FNQ3"/>
<keyword evidence="1" id="KW-0694">RNA-binding</keyword>
<dbReference type="PANTHER" id="PTHR48475">
    <property type="entry name" value="RIBONUCLEASE H"/>
    <property type="match status" value="1"/>
</dbReference>
<dbReference type="Gene3D" id="3.30.420.10">
    <property type="entry name" value="Ribonuclease H-like superfamily/Ribonuclease H"/>
    <property type="match status" value="1"/>
</dbReference>
<dbReference type="GO" id="GO:0015074">
    <property type="term" value="P:DNA integration"/>
    <property type="evidence" value="ECO:0007669"/>
    <property type="project" value="InterPro"/>
</dbReference>
<evidence type="ECO:0000256" key="1">
    <source>
        <dbReference type="ARBA" id="ARBA00022884"/>
    </source>
</evidence>
<feature type="non-terminal residue" evidence="3">
    <location>
        <position position="1"/>
    </location>
</feature>
<dbReference type="GO" id="GO:0005634">
    <property type="term" value="C:nucleus"/>
    <property type="evidence" value="ECO:0007669"/>
    <property type="project" value="UniProtKB-ARBA"/>
</dbReference>
<accession>S8FNQ3</accession>
<evidence type="ECO:0000313" key="4">
    <source>
        <dbReference type="Proteomes" id="UP000015241"/>
    </source>
</evidence>
<dbReference type="HOGENOM" id="CLU_136924_0_0_1"/>
<dbReference type="OrthoDB" id="446925at2759"/>
<proteinExistence type="predicted"/>
<dbReference type="InterPro" id="IPR036397">
    <property type="entry name" value="RNaseH_sf"/>
</dbReference>
<gene>
    <name evidence="3" type="ORF">FOMPIDRAFT_1117531</name>
</gene>
<feature type="domain" description="Integrase catalytic" evidence="2">
    <location>
        <begin position="1"/>
        <end position="77"/>
    </location>
</feature>
<dbReference type="AlphaFoldDB" id="S8FNQ3"/>